<dbReference type="EMBL" id="VSSQ01004324">
    <property type="protein sequence ID" value="MPM24702.1"/>
    <property type="molecule type" value="Genomic_DNA"/>
</dbReference>
<feature type="transmembrane region" description="Helical" evidence="1">
    <location>
        <begin position="89"/>
        <end position="109"/>
    </location>
</feature>
<keyword evidence="1" id="KW-1133">Transmembrane helix</keyword>
<evidence type="ECO:0000313" key="2">
    <source>
        <dbReference type="EMBL" id="MPM24702.1"/>
    </source>
</evidence>
<evidence type="ECO:0000256" key="1">
    <source>
        <dbReference type="SAM" id="Phobius"/>
    </source>
</evidence>
<sequence length="116" mass="13543">MEIKSISDIPGAFFYPLKEWAEASSTNWNIFVGIPMVLLLVAAIAYIRLIKTIGEPDERTNQYHKHWAYVVLITILVCDIIFPKEYLVMQFFVYKYALAVLAGDIYFYIQYNKDFS</sequence>
<keyword evidence="1" id="KW-0812">Transmembrane</keyword>
<organism evidence="2">
    <name type="scientific">bioreactor metagenome</name>
    <dbReference type="NCBI Taxonomy" id="1076179"/>
    <lineage>
        <taxon>unclassified sequences</taxon>
        <taxon>metagenomes</taxon>
        <taxon>ecological metagenomes</taxon>
    </lineage>
</organism>
<feature type="transmembrane region" description="Helical" evidence="1">
    <location>
        <begin position="67"/>
        <end position="83"/>
    </location>
</feature>
<protein>
    <recommendedName>
        <fullName evidence="3">DUF2178 domain-containing protein</fullName>
    </recommendedName>
</protein>
<feature type="transmembrane region" description="Helical" evidence="1">
    <location>
        <begin position="28"/>
        <end position="47"/>
    </location>
</feature>
<evidence type="ECO:0008006" key="3">
    <source>
        <dbReference type="Google" id="ProtNLM"/>
    </source>
</evidence>
<gene>
    <name evidence="2" type="ORF">SDC9_71186</name>
</gene>
<dbReference type="AlphaFoldDB" id="A0A644Y7X8"/>
<comment type="caution">
    <text evidence="2">The sequence shown here is derived from an EMBL/GenBank/DDBJ whole genome shotgun (WGS) entry which is preliminary data.</text>
</comment>
<accession>A0A644Y7X8</accession>
<reference evidence="2" key="1">
    <citation type="submission" date="2019-08" db="EMBL/GenBank/DDBJ databases">
        <authorList>
            <person name="Kucharzyk K."/>
            <person name="Murdoch R.W."/>
            <person name="Higgins S."/>
            <person name="Loffler F."/>
        </authorList>
    </citation>
    <scope>NUCLEOTIDE SEQUENCE</scope>
</reference>
<proteinExistence type="predicted"/>
<name>A0A644Y7X8_9ZZZZ</name>
<keyword evidence="1" id="KW-0472">Membrane</keyword>